<dbReference type="PANTHER" id="PTHR47984">
    <property type="entry name" value="OS01G0323000 PROTEIN"/>
    <property type="match status" value="1"/>
</dbReference>
<dbReference type="PANTHER" id="PTHR47984:SF10">
    <property type="entry name" value="PROTEIN KINASE SUPERFAMILY PROTEIN"/>
    <property type="match status" value="1"/>
</dbReference>
<feature type="region of interest" description="Disordered" evidence="10">
    <location>
        <begin position="135"/>
        <end position="202"/>
    </location>
</feature>
<keyword evidence="8" id="KW-1133">Transmembrane helix</keyword>
<dbReference type="InterPro" id="IPR052232">
    <property type="entry name" value="RLK_Ser/Thr-Kinase"/>
</dbReference>
<evidence type="ECO:0000256" key="2">
    <source>
        <dbReference type="ARBA" id="ARBA00022553"/>
    </source>
</evidence>
<comment type="caution">
    <text evidence="11">The sequence shown here is derived from an EMBL/GenBank/DDBJ whole genome shotgun (WGS) entry which is preliminary data.</text>
</comment>
<reference evidence="11 12" key="1">
    <citation type="journal article" date="2016" name="DNA Res.">
        <title>The draft genome of MD-2 pineapple using hybrid error correction of long reads.</title>
        <authorList>
            <person name="Redwan R.M."/>
            <person name="Saidin A."/>
            <person name="Kumar S.V."/>
        </authorList>
    </citation>
    <scope>NUCLEOTIDE SEQUENCE [LARGE SCALE GENOMIC DNA]</scope>
    <source>
        <strain evidence="12">cv. MD2</strain>
        <tissue evidence="11">Leaf</tissue>
    </source>
</reference>
<dbReference type="Gene3D" id="3.30.200.20">
    <property type="entry name" value="Phosphorylase Kinase, domain 1"/>
    <property type="match status" value="1"/>
</dbReference>
<dbReference type="GO" id="GO:0005524">
    <property type="term" value="F:ATP binding"/>
    <property type="evidence" value="ECO:0007669"/>
    <property type="project" value="UniProtKB-KW"/>
</dbReference>
<keyword evidence="3" id="KW-0808">Transferase</keyword>
<feature type="region of interest" description="Disordered" evidence="10">
    <location>
        <begin position="52"/>
        <end position="71"/>
    </location>
</feature>
<gene>
    <name evidence="11" type="ORF">ACMD2_01913</name>
</gene>
<organism evidence="11 12">
    <name type="scientific">Ananas comosus</name>
    <name type="common">Pineapple</name>
    <name type="synonym">Ananas ananas</name>
    <dbReference type="NCBI Taxonomy" id="4615"/>
    <lineage>
        <taxon>Eukaryota</taxon>
        <taxon>Viridiplantae</taxon>
        <taxon>Streptophyta</taxon>
        <taxon>Embryophyta</taxon>
        <taxon>Tracheophyta</taxon>
        <taxon>Spermatophyta</taxon>
        <taxon>Magnoliopsida</taxon>
        <taxon>Liliopsida</taxon>
        <taxon>Poales</taxon>
        <taxon>Bromeliaceae</taxon>
        <taxon>Bromelioideae</taxon>
        <taxon>Ananas</taxon>
    </lineage>
</organism>
<evidence type="ECO:0000256" key="4">
    <source>
        <dbReference type="ARBA" id="ARBA00022692"/>
    </source>
</evidence>
<dbReference type="SUPFAM" id="SSF56112">
    <property type="entry name" value="Protein kinase-like (PK-like)"/>
    <property type="match status" value="1"/>
</dbReference>
<sequence>MEVRRRSRAWVHLELPPHFGIERNPQLTNFIVVHSGTLETLVHIALVRVSTSDFSPDSSTGSGASRPSKLYSLSDPQVTSTLIGVWLELDALLDYRVRSKPPPHLTHPLPLPHRTKPLSLPPRLLFTINTPPSTLSLPLRHRSPSDLPLQHRTNLRSPPVPLPPPLPPPPPLQVATPPPQPPPPPPPERPSPSSWGSGDHDAPEVLHLGWGHWYTLRELEAATNSFSDENVIGEGGYGIVYHGVLEDNT</sequence>
<keyword evidence="5" id="KW-0547">Nucleotide-binding</keyword>
<evidence type="ECO:0000256" key="10">
    <source>
        <dbReference type="SAM" id="MobiDB-lite"/>
    </source>
</evidence>
<feature type="compositionally biased region" description="Polar residues" evidence="10">
    <location>
        <begin position="52"/>
        <end position="65"/>
    </location>
</feature>
<dbReference type="EMBL" id="LSRQ01002110">
    <property type="protein sequence ID" value="OAY75420.1"/>
    <property type="molecule type" value="Genomic_DNA"/>
</dbReference>
<evidence type="ECO:0000256" key="5">
    <source>
        <dbReference type="ARBA" id="ARBA00022741"/>
    </source>
</evidence>
<dbReference type="AlphaFoldDB" id="A0A199VF68"/>
<evidence type="ECO:0000256" key="1">
    <source>
        <dbReference type="ARBA" id="ARBA00004167"/>
    </source>
</evidence>
<dbReference type="GO" id="GO:0016301">
    <property type="term" value="F:kinase activity"/>
    <property type="evidence" value="ECO:0007669"/>
    <property type="project" value="UniProtKB-KW"/>
</dbReference>
<dbReference type="STRING" id="4615.A0A199VF68"/>
<dbReference type="InterPro" id="IPR011009">
    <property type="entry name" value="Kinase-like_dom_sf"/>
</dbReference>
<evidence type="ECO:0000256" key="7">
    <source>
        <dbReference type="ARBA" id="ARBA00022840"/>
    </source>
</evidence>
<keyword evidence="9" id="KW-0472">Membrane</keyword>
<evidence type="ECO:0000256" key="6">
    <source>
        <dbReference type="ARBA" id="ARBA00022777"/>
    </source>
</evidence>
<keyword evidence="2" id="KW-0597">Phosphoprotein</keyword>
<comment type="subcellular location">
    <subcellularLocation>
        <location evidence="1">Membrane</location>
        <topology evidence="1">Single-pass membrane protein</topology>
    </subcellularLocation>
</comment>
<evidence type="ECO:0000256" key="8">
    <source>
        <dbReference type="ARBA" id="ARBA00022989"/>
    </source>
</evidence>
<name>A0A199VF68_ANACO</name>
<proteinExistence type="predicted"/>
<dbReference type="GO" id="GO:0016020">
    <property type="term" value="C:membrane"/>
    <property type="evidence" value="ECO:0007669"/>
    <property type="project" value="UniProtKB-SubCell"/>
</dbReference>
<dbReference type="Proteomes" id="UP000092600">
    <property type="component" value="Unassembled WGS sequence"/>
</dbReference>
<accession>A0A199VF68</accession>
<protein>
    <submittedName>
        <fullName evidence="11">Putative serine/threonine-protein kinase</fullName>
    </submittedName>
</protein>
<feature type="compositionally biased region" description="Pro residues" evidence="10">
    <location>
        <begin position="158"/>
        <end position="190"/>
    </location>
</feature>
<evidence type="ECO:0000256" key="3">
    <source>
        <dbReference type="ARBA" id="ARBA00022679"/>
    </source>
</evidence>
<evidence type="ECO:0000313" key="12">
    <source>
        <dbReference type="Proteomes" id="UP000092600"/>
    </source>
</evidence>
<keyword evidence="6 11" id="KW-0418">Kinase</keyword>
<evidence type="ECO:0000256" key="9">
    <source>
        <dbReference type="ARBA" id="ARBA00023136"/>
    </source>
</evidence>
<keyword evidence="7" id="KW-0067">ATP-binding</keyword>
<keyword evidence="4" id="KW-0812">Transmembrane</keyword>
<evidence type="ECO:0000313" key="11">
    <source>
        <dbReference type="EMBL" id="OAY75420.1"/>
    </source>
</evidence>